<reference evidence="2" key="1">
    <citation type="submission" date="2021-02" db="EMBL/GenBank/DDBJ databases">
        <authorList>
            <person name="Nowell W R."/>
        </authorList>
    </citation>
    <scope>NUCLEOTIDE SEQUENCE</scope>
</reference>
<comment type="caution">
    <text evidence="2">The sequence shown here is derived from an EMBL/GenBank/DDBJ whole genome shotgun (WGS) entry which is preliminary data.</text>
</comment>
<gene>
    <name evidence="1" type="ORF">OVA965_LOCUS37689</name>
    <name evidence="2" type="ORF">TMI583_LOCUS38799</name>
</gene>
<evidence type="ECO:0000313" key="2">
    <source>
        <dbReference type="EMBL" id="CAF4305836.1"/>
    </source>
</evidence>
<accession>A0A8S2TYY5</accession>
<dbReference type="AlphaFoldDB" id="A0A8S2TYY5"/>
<dbReference type="EMBL" id="CAJNOK010036033">
    <property type="protein sequence ID" value="CAF1518752.1"/>
    <property type="molecule type" value="Genomic_DNA"/>
</dbReference>
<dbReference type="EMBL" id="CAJOBA010058157">
    <property type="protein sequence ID" value="CAF4305836.1"/>
    <property type="molecule type" value="Genomic_DNA"/>
</dbReference>
<evidence type="ECO:0000313" key="3">
    <source>
        <dbReference type="Proteomes" id="UP000682733"/>
    </source>
</evidence>
<sequence length="91" mass="10292">MQVRPANTRIQDIIYEYKQRAVKRRGEKLAASHGVVKRKVTEVLMKNTNNQYKCPGCGKYFKPQGITNHVKACPNAKVGVQRTILSVSSNF</sequence>
<dbReference type="Proteomes" id="UP000682733">
    <property type="component" value="Unassembled WGS sequence"/>
</dbReference>
<dbReference type="Proteomes" id="UP000677228">
    <property type="component" value="Unassembled WGS sequence"/>
</dbReference>
<protein>
    <submittedName>
        <fullName evidence="2">Uncharacterized protein</fullName>
    </submittedName>
</protein>
<organism evidence="2 3">
    <name type="scientific">Didymodactylos carnosus</name>
    <dbReference type="NCBI Taxonomy" id="1234261"/>
    <lineage>
        <taxon>Eukaryota</taxon>
        <taxon>Metazoa</taxon>
        <taxon>Spiralia</taxon>
        <taxon>Gnathifera</taxon>
        <taxon>Rotifera</taxon>
        <taxon>Eurotatoria</taxon>
        <taxon>Bdelloidea</taxon>
        <taxon>Philodinida</taxon>
        <taxon>Philodinidae</taxon>
        <taxon>Didymodactylos</taxon>
    </lineage>
</organism>
<proteinExistence type="predicted"/>
<evidence type="ECO:0000313" key="1">
    <source>
        <dbReference type="EMBL" id="CAF1518752.1"/>
    </source>
</evidence>
<name>A0A8S2TYY5_9BILA</name>